<organism evidence="9 10">
    <name type="scientific">Pelagerythrobacter aerophilus</name>
    <dbReference type="NCBI Taxonomy" id="2306995"/>
    <lineage>
        <taxon>Bacteria</taxon>
        <taxon>Pseudomonadati</taxon>
        <taxon>Pseudomonadota</taxon>
        <taxon>Alphaproteobacteria</taxon>
        <taxon>Sphingomonadales</taxon>
        <taxon>Erythrobacteraceae</taxon>
        <taxon>Pelagerythrobacter</taxon>
    </lineage>
</organism>
<keyword evidence="6 7" id="KW-0472">Membrane</keyword>
<dbReference type="OrthoDB" id="9793799at2"/>
<dbReference type="Pfam" id="PF04239">
    <property type="entry name" value="DUF421"/>
    <property type="match status" value="1"/>
</dbReference>
<evidence type="ECO:0000256" key="4">
    <source>
        <dbReference type="ARBA" id="ARBA00022692"/>
    </source>
</evidence>
<feature type="transmembrane region" description="Helical" evidence="7">
    <location>
        <begin position="12"/>
        <end position="30"/>
    </location>
</feature>
<evidence type="ECO:0000256" key="7">
    <source>
        <dbReference type="SAM" id="Phobius"/>
    </source>
</evidence>
<proteinExistence type="inferred from homology"/>
<gene>
    <name evidence="9" type="ORF">D2V04_00455</name>
</gene>
<evidence type="ECO:0000256" key="5">
    <source>
        <dbReference type="ARBA" id="ARBA00022989"/>
    </source>
</evidence>
<evidence type="ECO:0000256" key="6">
    <source>
        <dbReference type="ARBA" id="ARBA00023136"/>
    </source>
</evidence>
<reference evidence="9 10" key="1">
    <citation type="submission" date="2018-08" db="EMBL/GenBank/DDBJ databases">
        <title>Altererythrobacter sp.Ery1 and Ery12, the genome sequencing of novel strains in genus Alterythrobacter.</title>
        <authorList>
            <person name="Cheng H."/>
            <person name="Wu Y.-H."/>
            <person name="Fang C."/>
            <person name="Xu X.-W."/>
        </authorList>
    </citation>
    <scope>NUCLEOTIDE SEQUENCE [LARGE SCALE GENOMIC DNA]</scope>
    <source>
        <strain evidence="9 10">Ery1</strain>
    </source>
</reference>
<evidence type="ECO:0000313" key="10">
    <source>
        <dbReference type="Proteomes" id="UP000285092"/>
    </source>
</evidence>
<comment type="caution">
    <text evidence="9">The sequence shown here is derived from an EMBL/GenBank/DDBJ whole genome shotgun (WGS) entry which is preliminary data.</text>
</comment>
<dbReference type="InterPro" id="IPR023090">
    <property type="entry name" value="UPF0702_alpha/beta_dom_sf"/>
</dbReference>
<evidence type="ECO:0000256" key="2">
    <source>
        <dbReference type="ARBA" id="ARBA00006448"/>
    </source>
</evidence>
<keyword evidence="4 7" id="KW-0812">Transmembrane</keyword>
<dbReference type="GO" id="GO:0005886">
    <property type="term" value="C:plasma membrane"/>
    <property type="evidence" value="ECO:0007669"/>
    <property type="project" value="UniProtKB-SubCell"/>
</dbReference>
<evidence type="ECO:0000259" key="8">
    <source>
        <dbReference type="Pfam" id="PF04239"/>
    </source>
</evidence>
<comment type="subcellular location">
    <subcellularLocation>
        <location evidence="1">Cell membrane</location>
        <topology evidence="1">Multi-pass membrane protein</topology>
    </subcellularLocation>
</comment>
<dbReference type="PANTHER" id="PTHR34582:SF6">
    <property type="entry name" value="UPF0702 TRANSMEMBRANE PROTEIN YCAP"/>
    <property type="match status" value="1"/>
</dbReference>
<name>A0A418NM35_9SPHN</name>
<dbReference type="Gene3D" id="3.30.240.20">
    <property type="entry name" value="bsu07140 like domains"/>
    <property type="match status" value="1"/>
</dbReference>
<sequence>MFANDTLDIVARGLLLAVAALAWVVLLVRVNGLRSLSKMTSFDFVMTIALGSLVAGASQADSWSGFAQPLVAMAGLFVAQWSAARLRRISPAIENVIQNEPVLLMRDGEILRGALDRTRVAESDLFAKLREANVSDMSQVRAVVLETTGDVSVLHGETTSERLLEGVEQQR</sequence>
<protein>
    <submittedName>
        <fullName evidence="9">DUF421 domain-containing protein</fullName>
    </submittedName>
</protein>
<evidence type="ECO:0000256" key="3">
    <source>
        <dbReference type="ARBA" id="ARBA00022475"/>
    </source>
</evidence>
<dbReference type="Proteomes" id="UP000285092">
    <property type="component" value="Unassembled WGS sequence"/>
</dbReference>
<feature type="domain" description="YetF C-terminal" evidence="8">
    <location>
        <begin position="92"/>
        <end position="158"/>
    </location>
</feature>
<accession>A0A418NM35</accession>
<keyword evidence="10" id="KW-1185">Reference proteome</keyword>
<dbReference type="PANTHER" id="PTHR34582">
    <property type="entry name" value="UPF0702 TRANSMEMBRANE PROTEIN YCAP"/>
    <property type="match status" value="1"/>
</dbReference>
<comment type="similarity">
    <text evidence="2">Belongs to the UPF0702 family.</text>
</comment>
<dbReference type="AlphaFoldDB" id="A0A418NM35"/>
<keyword evidence="5 7" id="KW-1133">Transmembrane helix</keyword>
<dbReference type="EMBL" id="QXFK01000004">
    <property type="protein sequence ID" value="RIV81421.1"/>
    <property type="molecule type" value="Genomic_DNA"/>
</dbReference>
<dbReference type="InterPro" id="IPR007353">
    <property type="entry name" value="DUF421"/>
</dbReference>
<keyword evidence="3" id="KW-1003">Cell membrane</keyword>
<evidence type="ECO:0000313" key="9">
    <source>
        <dbReference type="EMBL" id="RIV81421.1"/>
    </source>
</evidence>
<evidence type="ECO:0000256" key="1">
    <source>
        <dbReference type="ARBA" id="ARBA00004651"/>
    </source>
</evidence>